<keyword evidence="2" id="KW-1185">Reference proteome</keyword>
<sequence length="101" mass="11151">MSNPMKAIKTPITLDRERTLCYDLNAFVVLEEKFGSEKKAIEALAAGTIKALRTFIWAGLLHEDETLTEKEVGSMLTVHNATEFSEKLLLAVSGTLPEAKN</sequence>
<accession>A0ABT4H7H0</accession>
<dbReference type="Proteomes" id="UP001527181">
    <property type="component" value="Unassembled WGS sequence"/>
</dbReference>
<protein>
    <recommendedName>
        <fullName evidence="3">Phage tail tube protein, GTA-gp10</fullName>
    </recommendedName>
</protein>
<proteinExistence type="predicted"/>
<evidence type="ECO:0000313" key="1">
    <source>
        <dbReference type="EMBL" id="MCY9764932.1"/>
    </source>
</evidence>
<comment type="caution">
    <text evidence="1">The sequence shown here is derived from an EMBL/GenBank/DDBJ whole genome shotgun (WGS) entry which is preliminary data.</text>
</comment>
<dbReference type="EMBL" id="JAMDNP010000137">
    <property type="protein sequence ID" value="MCY9764932.1"/>
    <property type="molecule type" value="Genomic_DNA"/>
</dbReference>
<name>A0ABT4H7H0_PAEAL</name>
<organism evidence="1 2">
    <name type="scientific">Paenibacillus alvei</name>
    <name type="common">Bacillus alvei</name>
    <dbReference type="NCBI Taxonomy" id="44250"/>
    <lineage>
        <taxon>Bacteria</taxon>
        <taxon>Bacillati</taxon>
        <taxon>Bacillota</taxon>
        <taxon>Bacilli</taxon>
        <taxon>Bacillales</taxon>
        <taxon>Paenibacillaceae</taxon>
        <taxon>Paenibacillus</taxon>
    </lineage>
</organism>
<evidence type="ECO:0000313" key="2">
    <source>
        <dbReference type="Proteomes" id="UP001527181"/>
    </source>
</evidence>
<dbReference type="RefSeq" id="WP_268600517.1">
    <property type="nucleotide sequence ID" value="NZ_JAMDNP010000137.1"/>
</dbReference>
<reference evidence="1 2" key="1">
    <citation type="submission" date="2022-05" db="EMBL/GenBank/DDBJ databases">
        <title>Genome Sequencing of Bee-Associated Microbes.</title>
        <authorList>
            <person name="Dunlap C."/>
        </authorList>
    </citation>
    <scope>NUCLEOTIDE SEQUENCE [LARGE SCALE GENOMIC DNA]</scope>
    <source>
        <strain evidence="1 2">NRRL B-04010</strain>
    </source>
</reference>
<evidence type="ECO:0008006" key="3">
    <source>
        <dbReference type="Google" id="ProtNLM"/>
    </source>
</evidence>
<gene>
    <name evidence="1" type="ORF">M5X12_31025</name>
</gene>